<organism evidence="1 2">
    <name type="scientific">Candidatus Omnitrophus magneticus</name>
    <dbReference type="NCBI Taxonomy" id="1609969"/>
    <lineage>
        <taxon>Bacteria</taxon>
        <taxon>Pseudomonadati</taxon>
        <taxon>Candidatus Omnitrophota</taxon>
        <taxon>Candidatus Omnitrophus</taxon>
    </lineage>
</organism>
<reference evidence="1 2" key="1">
    <citation type="submission" date="2015-02" db="EMBL/GenBank/DDBJ databases">
        <title>Single-cell genomics of uncultivated deep-branching MTB reveals a conserved set of magnetosome genes.</title>
        <authorList>
            <person name="Kolinko S."/>
            <person name="Richter M."/>
            <person name="Glockner F.O."/>
            <person name="Brachmann A."/>
            <person name="Schuler D."/>
        </authorList>
    </citation>
    <scope>NUCLEOTIDE SEQUENCE [LARGE SCALE GENOMIC DNA]</scope>
    <source>
        <strain evidence="1">SKK-01</strain>
    </source>
</reference>
<accession>A0A0F0CU28</accession>
<dbReference type="AlphaFoldDB" id="A0A0F0CU28"/>
<sequence length="62" mass="7306">MNNQRISKIYDYKDADGNLLFQVVRFEPKSFAQRRPFNDGFIWGLGEIEPVLYRLPVVSILM</sequence>
<protein>
    <submittedName>
        <fullName evidence="1">Uncharacterized protein</fullName>
    </submittedName>
</protein>
<comment type="caution">
    <text evidence="1">The sequence shown here is derived from an EMBL/GenBank/DDBJ whole genome shotgun (WGS) entry which is preliminary data.</text>
</comment>
<proteinExistence type="predicted"/>
<keyword evidence="2" id="KW-1185">Reference proteome</keyword>
<gene>
    <name evidence="1" type="ORF">OMAG_000584</name>
</gene>
<dbReference type="EMBL" id="JYNY01000124">
    <property type="protein sequence ID" value="KJJ85539.1"/>
    <property type="molecule type" value="Genomic_DNA"/>
</dbReference>
<dbReference type="Proteomes" id="UP000033428">
    <property type="component" value="Unassembled WGS sequence"/>
</dbReference>
<name>A0A0F0CU28_9BACT</name>
<evidence type="ECO:0000313" key="2">
    <source>
        <dbReference type="Proteomes" id="UP000033428"/>
    </source>
</evidence>
<evidence type="ECO:0000313" key="1">
    <source>
        <dbReference type="EMBL" id="KJJ85539.1"/>
    </source>
</evidence>